<dbReference type="EC" id="4.2.2.-" evidence="4"/>
<accession>A0ABS8G5E4</accession>
<sequence length="265" mass="29427">MRYLVIGLLILSVIGCASQGRYTQRHDSHPEYVRADIDFTNVVPRYEPYRAATLRPYTVLGKHYVPLKTGKGYTATGEASWYGQKFHGHKTANGETYDMFKMSAAHKTLPLPSFVRVTNLENGRQAIVRVNDRGPFHSDRVIDLSYAAAMKLDIIKTGTGKVKLDIMHVDDQGILTVGNQPVVSPVEEANQSLFIQVAALQDSRRIEQLAKGLASLYQVPTHTPVENGVYRLRLGPLSDATQASQLLEDLKRGGYPGAYTLYAPH</sequence>
<dbReference type="InterPro" id="IPR036908">
    <property type="entry name" value="RlpA-like_sf"/>
</dbReference>
<dbReference type="SUPFAM" id="SSF110997">
    <property type="entry name" value="Sporulation related repeat"/>
    <property type="match status" value="1"/>
</dbReference>
<keyword evidence="4" id="KW-0564">Palmitate</keyword>
<evidence type="ECO:0000313" key="8">
    <source>
        <dbReference type="Proteomes" id="UP001520878"/>
    </source>
</evidence>
<comment type="subcellular location">
    <subcellularLocation>
        <location evidence="4">Cell membrane</location>
        <topology evidence="4">Lipid-anchor</topology>
    </subcellularLocation>
</comment>
<proteinExistence type="inferred from homology"/>
<dbReference type="PANTHER" id="PTHR34183:SF1">
    <property type="entry name" value="ENDOLYTIC PEPTIDOGLYCAN TRANSGLYCOSYLASE RLPA"/>
    <property type="match status" value="1"/>
</dbReference>
<dbReference type="InterPro" id="IPR009009">
    <property type="entry name" value="RlpA-like_DPBB"/>
</dbReference>
<dbReference type="Gene3D" id="3.30.70.1070">
    <property type="entry name" value="Sporulation related repeat"/>
    <property type="match status" value="1"/>
</dbReference>
<protein>
    <recommendedName>
        <fullName evidence="4">Endolytic peptidoglycan transglycosylase RlpA</fullName>
        <ecNumber evidence="4">4.2.2.-</ecNumber>
    </recommendedName>
</protein>
<dbReference type="EMBL" id="JAJEWP010000001">
    <property type="protein sequence ID" value="MCC2615817.1"/>
    <property type="molecule type" value="Genomic_DNA"/>
</dbReference>
<dbReference type="Pfam" id="PF05036">
    <property type="entry name" value="SPOR"/>
    <property type="match status" value="1"/>
</dbReference>
<evidence type="ECO:0000259" key="6">
    <source>
        <dbReference type="PROSITE" id="PS51724"/>
    </source>
</evidence>
<organism evidence="7 8">
    <name type="scientific">Fluctibacter halophilus</name>
    <dbReference type="NCBI Taxonomy" id="226011"/>
    <lineage>
        <taxon>Bacteria</taxon>
        <taxon>Pseudomonadati</taxon>
        <taxon>Pseudomonadota</taxon>
        <taxon>Gammaproteobacteria</taxon>
        <taxon>Alteromonadales</taxon>
        <taxon>Alteromonadaceae</taxon>
        <taxon>Fluctibacter</taxon>
    </lineage>
</organism>
<keyword evidence="4" id="KW-1003">Cell membrane</keyword>
<keyword evidence="1" id="KW-0732">Signal</keyword>
<evidence type="ECO:0000256" key="5">
    <source>
        <dbReference type="RuleBase" id="RU003495"/>
    </source>
</evidence>
<evidence type="ECO:0000313" key="7">
    <source>
        <dbReference type="EMBL" id="MCC2615817.1"/>
    </source>
</evidence>
<dbReference type="HAMAP" id="MF_02071">
    <property type="entry name" value="RlpA"/>
    <property type="match status" value="1"/>
</dbReference>
<evidence type="ECO:0000256" key="1">
    <source>
        <dbReference type="ARBA" id="ARBA00022729"/>
    </source>
</evidence>
<keyword evidence="3 4" id="KW-0961">Cell wall biogenesis/degradation</keyword>
<dbReference type="PROSITE" id="PS51257">
    <property type="entry name" value="PROKAR_LIPOPROTEIN"/>
    <property type="match status" value="1"/>
</dbReference>
<dbReference type="CDD" id="cd22268">
    <property type="entry name" value="DPBB_RlpA-like"/>
    <property type="match status" value="1"/>
</dbReference>
<dbReference type="Gene3D" id="2.40.40.10">
    <property type="entry name" value="RlpA-like domain"/>
    <property type="match status" value="1"/>
</dbReference>
<dbReference type="InterPro" id="IPR036680">
    <property type="entry name" value="SPOR-like_sf"/>
</dbReference>
<keyword evidence="2 4" id="KW-0456">Lyase</keyword>
<keyword evidence="4" id="KW-0472">Membrane</keyword>
<dbReference type="PANTHER" id="PTHR34183">
    <property type="entry name" value="ENDOLYTIC PEPTIDOGLYCAN TRANSGLYCOSYLASE RLPA"/>
    <property type="match status" value="1"/>
</dbReference>
<dbReference type="InterPro" id="IPR034718">
    <property type="entry name" value="RlpA"/>
</dbReference>
<gene>
    <name evidence="4" type="primary">rlpA</name>
    <name evidence="7" type="ORF">LJ739_06160</name>
</gene>
<evidence type="ECO:0000256" key="3">
    <source>
        <dbReference type="ARBA" id="ARBA00023316"/>
    </source>
</evidence>
<evidence type="ECO:0000256" key="2">
    <source>
        <dbReference type="ARBA" id="ARBA00023239"/>
    </source>
</evidence>
<evidence type="ECO:0000256" key="4">
    <source>
        <dbReference type="HAMAP-Rule" id="MF_02071"/>
    </source>
</evidence>
<dbReference type="PROSITE" id="PS51724">
    <property type="entry name" value="SPOR"/>
    <property type="match status" value="1"/>
</dbReference>
<name>A0ABS8G5E4_9ALTE</name>
<keyword evidence="8" id="KW-1185">Reference proteome</keyword>
<comment type="similarity">
    <text evidence="4 5">Belongs to the RlpA family.</text>
</comment>
<comment type="caution">
    <text evidence="7">The sequence shown here is derived from an EMBL/GenBank/DDBJ whole genome shotgun (WGS) entry which is preliminary data.</text>
</comment>
<dbReference type="NCBIfam" id="TIGR00413">
    <property type="entry name" value="rlpA"/>
    <property type="match status" value="1"/>
</dbReference>
<reference evidence="7 8" key="1">
    <citation type="submission" date="2021-10" db="EMBL/GenBank/DDBJ databases">
        <title>Draft genome of Aestuariibacter halophilus JC2043.</title>
        <authorList>
            <person name="Emsley S.A."/>
            <person name="Pfannmuller K.M."/>
            <person name="Ushijima B."/>
            <person name="Saw J.H."/>
            <person name="Videau P."/>
        </authorList>
    </citation>
    <scope>NUCLEOTIDE SEQUENCE [LARGE SCALE GENOMIC DNA]</scope>
    <source>
        <strain evidence="7 8">JC2043</strain>
    </source>
</reference>
<dbReference type="InterPro" id="IPR012997">
    <property type="entry name" value="RplA"/>
</dbReference>
<dbReference type="Pfam" id="PF03330">
    <property type="entry name" value="DPBB_1"/>
    <property type="match status" value="1"/>
</dbReference>
<dbReference type="Proteomes" id="UP001520878">
    <property type="component" value="Unassembled WGS sequence"/>
</dbReference>
<dbReference type="SUPFAM" id="SSF50685">
    <property type="entry name" value="Barwin-like endoglucanases"/>
    <property type="match status" value="1"/>
</dbReference>
<feature type="domain" description="SPOR" evidence="6">
    <location>
        <begin position="187"/>
        <end position="263"/>
    </location>
</feature>
<dbReference type="RefSeq" id="WP_229158088.1">
    <property type="nucleotide sequence ID" value="NZ_JAJEWP010000001.1"/>
</dbReference>
<comment type="function">
    <text evidence="4">Lytic transglycosylase with a strong preference for naked glycan strands that lack stem peptides.</text>
</comment>
<keyword evidence="4" id="KW-0449">Lipoprotein</keyword>
<dbReference type="InterPro" id="IPR007730">
    <property type="entry name" value="SPOR-like_dom"/>
</dbReference>